<evidence type="ECO:0000313" key="1">
    <source>
        <dbReference type="EMBL" id="KAH7659738.1"/>
    </source>
</evidence>
<reference evidence="2" key="1">
    <citation type="journal article" date="2022" name="Nat. Commun.">
        <title>Chromosome evolution and the genetic basis of agronomically important traits in greater yam.</title>
        <authorList>
            <person name="Bredeson J.V."/>
            <person name="Lyons J.B."/>
            <person name="Oniyinde I.O."/>
            <person name="Okereke N.R."/>
            <person name="Kolade O."/>
            <person name="Nnabue I."/>
            <person name="Nwadili C.O."/>
            <person name="Hribova E."/>
            <person name="Parker M."/>
            <person name="Nwogha J."/>
            <person name="Shu S."/>
            <person name="Carlson J."/>
            <person name="Kariba R."/>
            <person name="Muthemba S."/>
            <person name="Knop K."/>
            <person name="Barton G.J."/>
            <person name="Sherwood A.V."/>
            <person name="Lopez-Montes A."/>
            <person name="Asiedu R."/>
            <person name="Jamnadass R."/>
            <person name="Muchugi A."/>
            <person name="Goodstein D."/>
            <person name="Egesi C.N."/>
            <person name="Featherston J."/>
            <person name="Asfaw A."/>
            <person name="Simpson G.G."/>
            <person name="Dolezel J."/>
            <person name="Hendre P.S."/>
            <person name="Van Deynze A."/>
            <person name="Kumar P.L."/>
            <person name="Obidiegwu J.E."/>
            <person name="Bhattacharjee R."/>
            <person name="Rokhsar D.S."/>
        </authorList>
    </citation>
    <scope>NUCLEOTIDE SEQUENCE [LARGE SCALE GENOMIC DNA]</scope>
    <source>
        <strain evidence="2">cv. TDa95/00328</strain>
    </source>
</reference>
<dbReference type="EMBL" id="CM037026">
    <property type="protein sequence ID" value="KAH7659738.1"/>
    <property type="molecule type" value="Genomic_DNA"/>
</dbReference>
<proteinExistence type="predicted"/>
<evidence type="ECO:0000313" key="2">
    <source>
        <dbReference type="Proteomes" id="UP000827976"/>
    </source>
</evidence>
<organism evidence="1 2">
    <name type="scientific">Dioscorea alata</name>
    <name type="common">Purple yam</name>
    <dbReference type="NCBI Taxonomy" id="55571"/>
    <lineage>
        <taxon>Eukaryota</taxon>
        <taxon>Viridiplantae</taxon>
        <taxon>Streptophyta</taxon>
        <taxon>Embryophyta</taxon>
        <taxon>Tracheophyta</taxon>
        <taxon>Spermatophyta</taxon>
        <taxon>Magnoliopsida</taxon>
        <taxon>Liliopsida</taxon>
        <taxon>Dioscoreales</taxon>
        <taxon>Dioscoreaceae</taxon>
        <taxon>Dioscorea</taxon>
    </lineage>
</organism>
<name>A0ACB7UHI1_DIOAL</name>
<comment type="caution">
    <text evidence="1">The sequence shown here is derived from an EMBL/GenBank/DDBJ whole genome shotgun (WGS) entry which is preliminary data.</text>
</comment>
<accession>A0ACB7UHI1</accession>
<sequence>MVVRGSNPNLCFKVITLLVHGLSFSQPISRPATVPNLYKIIFPKPTKSKLLNNIILKKQKKNTNKKKRF</sequence>
<keyword evidence="2" id="KW-1185">Reference proteome</keyword>
<protein>
    <submittedName>
        <fullName evidence="1">Uncharacterized protein</fullName>
    </submittedName>
</protein>
<dbReference type="Proteomes" id="UP000827976">
    <property type="component" value="Chromosome 16"/>
</dbReference>
<gene>
    <name evidence="1" type="ORF">IHE45_16G049800</name>
</gene>